<reference evidence="3" key="1">
    <citation type="submission" date="2023-01" db="EMBL/GenBank/DDBJ databases">
        <title>Exophiala dermititidis isolated from Cystic Fibrosis Patient.</title>
        <authorList>
            <person name="Kurbessoian T."/>
            <person name="Crocker A."/>
            <person name="Murante D."/>
            <person name="Hogan D.A."/>
            <person name="Stajich J.E."/>
        </authorList>
    </citation>
    <scope>NUCLEOTIDE SEQUENCE</scope>
    <source>
        <strain evidence="3">Ex8</strain>
    </source>
</reference>
<name>A0AAN6ITS0_EXODE</name>
<comment type="caution">
    <text evidence="3">The sequence shown here is derived from an EMBL/GenBank/DDBJ whole genome shotgun (WGS) entry which is preliminary data.</text>
</comment>
<evidence type="ECO:0000256" key="1">
    <source>
        <dbReference type="SAM" id="MobiDB-lite"/>
    </source>
</evidence>
<feature type="transmembrane region" description="Helical" evidence="2">
    <location>
        <begin position="133"/>
        <end position="159"/>
    </location>
</feature>
<feature type="region of interest" description="Disordered" evidence="1">
    <location>
        <begin position="1"/>
        <end position="62"/>
    </location>
</feature>
<dbReference type="EMBL" id="JAJGCB010000011">
    <property type="protein sequence ID" value="KAJ8990302.1"/>
    <property type="molecule type" value="Genomic_DNA"/>
</dbReference>
<accession>A0AAN6ITS0</accession>
<organism evidence="3 4">
    <name type="scientific">Exophiala dermatitidis</name>
    <name type="common">Black yeast-like fungus</name>
    <name type="synonym">Wangiella dermatitidis</name>
    <dbReference type="NCBI Taxonomy" id="5970"/>
    <lineage>
        <taxon>Eukaryota</taxon>
        <taxon>Fungi</taxon>
        <taxon>Dikarya</taxon>
        <taxon>Ascomycota</taxon>
        <taxon>Pezizomycotina</taxon>
        <taxon>Eurotiomycetes</taxon>
        <taxon>Chaetothyriomycetidae</taxon>
        <taxon>Chaetothyriales</taxon>
        <taxon>Herpotrichiellaceae</taxon>
        <taxon>Exophiala</taxon>
    </lineage>
</organism>
<evidence type="ECO:0000313" key="3">
    <source>
        <dbReference type="EMBL" id="KAJ8990302.1"/>
    </source>
</evidence>
<gene>
    <name evidence="3" type="ORF">HRR80_005788</name>
</gene>
<sequence>MASGSPLNYTRVPNEENEAAGRCVQGELPSTEPHRPALAEATPSLHGRPSVETQSSAGTIRVETPRSMEQPILATTTRLVDQLQDTRQHSPLSSFRRRFQTSIRPSWHEVSEKDTSIHSTTTEYRHSKQRSRLLRLTIGEWVNTLILCASYFGILYAYSRKLTIDVQQRKIFNALTTGNTLLLGVNLAASLRSYAKLMRWRLLAVCYRPLLTFDLIMGCGSLMNVVKLLWKARNNRSNYLPSKTQILCLFWLLVHLAIAILVGIIGLNYNLDTSQNFVLTRKGPVSILNLNALDSGNYMMDLSAVQQWGVRGEMATALPLPNLPPGGIYIPERGLAYFSSYLGHTSYFFKDFNANKSTGASIVSTRYINATAYCNAYKVVEGQYGNLSYVIYNDGYKDVNQSLPAPPGPAGLLFMSMLNSSPSICPSTRCVDIRSFQAQTLPSNVVDDNERSIPEARFFQCNNTVTQVKDRNRKLSSNYSVSDVVARMLAGAIGWSDNPPVLDGQALSTMYTNSSSYRFNYIPREVDMASSIASFTMGAIAIMDVEGRARKNVSDGEQPVDAQILHVTWEYAGTILVLLPFIHFVTLMAVIIWANKAIIKDDSHLAIAKAYHTLLSQLGDRGCLLRGEQIVRVLDNPLVVYGWSRGREEGGPMHVDVFEGDPDHLRDLDPFMEGLYGGDDRIDNAITTATTTNTYGERASARPRMGAVP</sequence>
<keyword evidence="2" id="KW-0812">Transmembrane</keyword>
<feature type="transmembrane region" description="Helical" evidence="2">
    <location>
        <begin position="171"/>
        <end position="189"/>
    </location>
</feature>
<keyword evidence="2" id="KW-0472">Membrane</keyword>
<protein>
    <submittedName>
        <fullName evidence="3">Uncharacterized protein</fullName>
    </submittedName>
</protein>
<feature type="transmembrane region" description="Helical" evidence="2">
    <location>
        <begin position="250"/>
        <end position="271"/>
    </location>
</feature>
<keyword evidence="2" id="KW-1133">Transmembrane helix</keyword>
<feature type="transmembrane region" description="Helical" evidence="2">
    <location>
        <begin position="210"/>
        <end position="230"/>
    </location>
</feature>
<proteinExistence type="predicted"/>
<feature type="transmembrane region" description="Helical" evidence="2">
    <location>
        <begin position="571"/>
        <end position="594"/>
    </location>
</feature>
<evidence type="ECO:0000256" key="2">
    <source>
        <dbReference type="SAM" id="Phobius"/>
    </source>
</evidence>
<evidence type="ECO:0000313" key="4">
    <source>
        <dbReference type="Proteomes" id="UP001161757"/>
    </source>
</evidence>
<dbReference type="Proteomes" id="UP001161757">
    <property type="component" value="Unassembled WGS sequence"/>
</dbReference>
<dbReference type="AlphaFoldDB" id="A0AAN6ITS0"/>